<reference evidence="5" key="1">
    <citation type="submission" date="2020-12" db="EMBL/GenBank/DDBJ databases">
        <authorList>
            <person name="Iha C."/>
        </authorList>
    </citation>
    <scope>NUCLEOTIDE SEQUENCE</scope>
</reference>
<feature type="non-terminal residue" evidence="5">
    <location>
        <position position="1"/>
    </location>
</feature>
<keyword evidence="3" id="KW-0325">Glycoprotein</keyword>
<evidence type="ECO:0000256" key="3">
    <source>
        <dbReference type="ARBA" id="ARBA00023180"/>
    </source>
</evidence>
<feature type="binding site" description="axial binding residue" evidence="4">
    <location>
        <position position="14"/>
    </location>
    <ligand>
        <name>heme b</name>
        <dbReference type="ChEBI" id="CHEBI:60344"/>
    </ligand>
    <ligandPart>
        <name>Fe</name>
        <dbReference type="ChEBI" id="CHEBI:18248"/>
    </ligandPart>
</feature>
<dbReference type="PANTHER" id="PTHR11475:SF4">
    <property type="entry name" value="CHORION PEROXIDASE"/>
    <property type="match status" value="1"/>
</dbReference>
<dbReference type="PROSITE" id="PS50292">
    <property type="entry name" value="PEROXIDASE_3"/>
    <property type="match status" value="1"/>
</dbReference>
<dbReference type="GO" id="GO:0020037">
    <property type="term" value="F:heme binding"/>
    <property type="evidence" value="ECO:0007669"/>
    <property type="project" value="InterPro"/>
</dbReference>
<evidence type="ECO:0000313" key="5">
    <source>
        <dbReference type="EMBL" id="CAD7699985.1"/>
    </source>
</evidence>
<dbReference type="Gene3D" id="1.10.640.10">
    <property type="entry name" value="Haem peroxidase domain superfamily, animal type"/>
    <property type="match status" value="1"/>
</dbReference>
<dbReference type="GO" id="GO:0005576">
    <property type="term" value="C:extracellular region"/>
    <property type="evidence" value="ECO:0007669"/>
    <property type="project" value="UniProtKB-SubCell"/>
</dbReference>
<sequence>MDNFFATVSYRYGHSEVMEIVQRLDENGQEIPAGHLLLFESYFRPTNGLAAGIEPLLRGMSVGQQSSGSPHFPSALQTYLFGNPVHRGTDLFARNIQRGRDHGIPDYNSAREHLGLQRKATFEDITTQTYLQRILEALYGDVGSIDAYIGGLSEDAHMDSNIGELFYVSMLEQYVRIRDGDRFYFENSENGLFAEEEVNSIRAT</sequence>
<dbReference type="GO" id="GO:0006979">
    <property type="term" value="P:response to oxidative stress"/>
    <property type="evidence" value="ECO:0007669"/>
    <property type="project" value="InterPro"/>
</dbReference>
<dbReference type="InterPro" id="IPR010255">
    <property type="entry name" value="Haem_peroxidase_sf"/>
</dbReference>
<keyword evidence="4" id="KW-0349">Heme</keyword>
<dbReference type="PANTHER" id="PTHR11475">
    <property type="entry name" value="OXIDASE/PEROXIDASE"/>
    <property type="match status" value="1"/>
</dbReference>
<evidence type="ECO:0000256" key="2">
    <source>
        <dbReference type="ARBA" id="ARBA00022525"/>
    </source>
</evidence>
<dbReference type="Proteomes" id="UP000708148">
    <property type="component" value="Unassembled WGS sequence"/>
</dbReference>
<dbReference type="Pfam" id="PF03098">
    <property type="entry name" value="An_peroxidase"/>
    <property type="match status" value="1"/>
</dbReference>
<keyword evidence="4" id="KW-0408">Iron</keyword>
<keyword evidence="4" id="KW-0479">Metal-binding</keyword>
<comment type="caution">
    <text evidence="5">The sequence shown here is derived from an EMBL/GenBank/DDBJ whole genome shotgun (WGS) entry which is preliminary data.</text>
</comment>
<dbReference type="GO" id="GO:0046872">
    <property type="term" value="F:metal ion binding"/>
    <property type="evidence" value="ECO:0007669"/>
    <property type="project" value="UniProtKB-KW"/>
</dbReference>
<accession>A0A8S1J917</accession>
<dbReference type="EMBL" id="CAJHUC010001147">
    <property type="protein sequence ID" value="CAD7699985.1"/>
    <property type="molecule type" value="Genomic_DNA"/>
</dbReference>
<proteinExistence type="predicted"/>
<evidence type="ECO:0000313" key="6">
    <source>
        <dbReference type="Proteomes" id="UP000708148"/>
    </source>
</evidence>
<dbReference type="InterPro" id="IPR037120">
    <property type="entry name" value="Haem_peroxidase_sf_animal"/>
</dbReference>
<name>A0A8S1J917_9CHLO</name>
<evidence type="ECO:0000256" key="4">
    <source>
        <dbReference type="PIRSR" id="PIRSR619791-2"/>
    </source>
</evidence>
<protein>
    <submittedName>
        <fullName evidence="5">Uncharacterized protein</fullName>
    </submittedName>
</protein>
<evidence type="ECO:0000256" key="1">
    <source>
        <dbReference type="ARBA" id="ARBA00004613"/>
    </source>
</evidence>
<keyword evidence="6" id="KW-1185">Reference proteome</keyword>
<keyword evidence="2" id="KW-0964">Secreted</keyword>
<dbReference type="GO" id="GO:0004601">
    <property type="term" value="F:peroxidase activity"/>
    <property type="evidence" value="ECO:0007669"/>
    <property type="project" value="InterPro"/>
</dbReference>
<organism evidence="5 6">
    <name type="scientific">Ostreobium quekettii</name>
    <dbReference type="NCBI Taxonomy" id="121088"/>
    <lineage>
        <taxon>Eukaryota</taxon>
        <taxon>Viridiplantae</taxon>
        <taxon>Chlorophyta</taxon>
        <taxon>core chlorophytes</taxon>
        <taxon>Ulvophyceae</taxon>
        <taxon>TCBD clade</taxon>
        <taxon>Bryopsidales</taxon>
        <taxon>Ostreobineae</taxon>
        <taxon>Ostreobiaceae</taxon>
        <taxon>Ostreobium</taxon>
    </lineage>
</organism>
<comment type="subcellular location">
    <subcellularLocation>
        <location evidence="1">Secreted</location>
    </subcellularLocation>
</comment>
<dbReference type="SUPFAM" id="SSF48113">
    <property type="entry name" value="Heme-dependent peroxidases"/>
    <property type="match status" value="1"/>
</dbReference>
<gene>
    <name evidence="5" type="ORF">OSTQU699_LOCUS5354</name>
</gene>
<dbReference type="AlphaFoldDB" id="A0A8S1J917"/>
<dbReference type="InterPro" id="IPR019791">
    <property type="entry name" value="Haem_peroxidase_animal"/>
</dbReference>
<feature type="non-terminal residue" evidence="5">
    <location>
        <position position="204"/>
    </location>
</feature>
<dbReference type="OrthoDB" id="544004at2759"/>